<comment type="caution">
    <text evidence="3">The sequence shown here is derived from an EMBL/GenBank/DDBJ whole genome shotgun (WGS) entry which is preliminary data.</text>
</comment>
<organism evidence="3 4">
    <name type="scientific">Pseudofrankia asymbiotica</name>
    <dbReference type="NCBI Taxonomy" id="1834516"/>
    <lineage>
        <taxon>Bacteria</taxon>
        <taxon>Bacillati</taxon>
        <taxon>Actinomycetota</taxon>
        <taxon>Actinomycetes</taxon>
        <taxon>Frankiales</taxon>
        <taxon>Frankiaceae</taxon>
        <taxon>Pseudofrankia</taxon>
    </lineage>
</organism>
<dbReference type="InterPro" id="IPR027417">
    <property type="entry name" value="P-loop_NTPase"/>
</dbReference>
<dbReference type="PANTHER" id="PTHR10803:SF31">
    <property type="entry name" value="ATPASE RV3679-RELATED"/>
    <property type="match status" value="1"/>
</dbReference>
<feature type="region of interest" description="Disordered" evidence="1">
    <location>
        <begin position="1"/>
        <end position="37"/>
    </location>
</feature>
<feature type="domain" description="ArsA/GET3 Anion-transporting ATPase-like" evidence="2">
    <location>
        <begin position="43"/>
        <end position="200"/>
    </location>
</feature>
<dbReference type="EMBL" id="MOMC01000052">
    <property type="protein sequence ID" value="ONH26267.1"/>
    <property type="molecule type" value="Genomic_DNA"/>
</dbReference>
<evidence type="ECO:0000313" key="3">
    <source>
        <dbReference type="EMBL" id="ONH26267.1"/>
    </source>
</evidence>
<gene>
    <name evidence="3" type="ORF">BL253_25325</name>
</gene>
<protein>
    <submittedName>
        <fullName evidence="3">ATPase</fullName>
    </submittedName>
</protein>
<dbReference type="SUPFAM" id="SSF52540">
    <property type="entry name" value="P-loop containing nucleoside triphosphate hydrolases"/>
    <property type="match status" value="1"/>
</dbReference>
<dbReference type="AlphaFoldDB" id="A0A1V2I5G5"/>
<feature type="compositionally biased region" description="Low complexity" evidence="1">
    <location>
        <begin position="9"/>
        <end position="24"/>
    </location>
</feature>
<proteinExistence type="predicted"/>
<reference evidence="4" key="1">
    <citation type="submission" date="2016-10" db="EMBL/GenBank/DDBJ databases">
        <title>Frankia sp. NRRL B-16386 Genome sequencing.</title>
        <authorList>
            <person name="Ghodhbane-Gtari F."/>
            <person name="Swanson E."/>
            <person name="Gueddou A."/>
            <person name="Hezbri K."/>
            <person name="Ktari K."/>
            <person name="Nouioui I."/>
            <person name="Morris K."/>
            <person name="Simpson S."/>
            <person name="Abebe-Akele F."/>
            <person name="Thomas K."/>
            <person name="Gtari M."/>
            <person name="Tisa L.S."/>
        </authorList>
    </citation>
    <scope>NUCLEOTIDE SEQUENCE [LARGE SCALE GENOMIC DNA]</scope>
    <source>
        <strain evidence="4">NRRL B-16386</strain>
    </source>
</reference>
<dbReference type="InterPro" id="IPR016300">
    <property type="entry name" value="ATPase_ArsA/GET3"/>
</dbReference>
<dbReference type="STRING" id="1834516.BL253_25325"/>
<dbReference type="InterPro" id="IPR025723">
    <property type="entry name" value="ArsA/GET3_ATPase-like"/>
</dbReference>
<accession>A0A1V2I5G5</accession>
<sequence>MVRRGGGAEANSGAGAGTVVAVTASERDRKGEKPAGPWRRRLHVVTGKGGTGKTTVASALALALATGGQRVLLTEVEGRQQIAQVFDTPPLPYRERKVASAPGGGEVYALAVDAEEALLEYLEMFYNLRSAGKVLGKMGAIDFATTIAPGVRDVLLTGKIKEAVNRPDGTRPSGLAYDAVVLDAPPTGRITRFLNVAREVVGLAKMGPIRSQADGVLAVLHSGQTAVHLVTLLEEMPVQETIDAVAELRAADLPVGGVVVNMVRPPLLGAKELRAARAGTLDGEELAAGIKEAGLEPTADLVAELAREAAQHAERVALEAAQRVEVAALDQPMYELPLASDGMDMGMLYRFAEMLRAQRMVG</sequence>
<evidence type="ECO:0000256" key="1">
    <source>
        <dbReference type="SAM" id="MobiDB-lite"/>
    </source>
</evidence>
<dbReference type="Pfam" id="PF02374">
    <property type="entry name" value="ArsA_ATPase"/>
    <property type="match status" value="1"/>
</dbReference>
<keyword evidence="4" id="KW-1185">Reference proteome</keyword>
<dbReference type="GO" id="GO:0016887">
    <property type="term" value="F:ATP hydrolysis activity"/>
    <property type="evidence" value="ECO:0007669"/>
    <property type="project" value="InterPro"/>
</dbReference>
<dbReference type="Gene3D" id="3.40.50.300">
    <property type="entry name" value="P-loop containing nucleotide triphosphate hydrolases"/>
    <property type="match status" value="1"/>
</dbReference>
<dbReference type="Proteomes" id="UP000188929">
    <property type="component" value="Unassembled WGS sequence"/>
</dbReference>
<dbReference type="OrthoDB" id="5242836at2"/>
<dbReference type="PANTHER" id="PTHR10803">
    <property type="entry name" value="ARSENICAL PUMP-DRIVING ATPASE ARSENITE-TRANSLOCATING ATPASE"/>
    <property type="match status" value="1"/>
</dbReference>
<evidence type="ECO:0000259" key="2">
    <source>
        <dbReference type="Pfam" id="PF02374"/>
    </source>
</evidence>
<name>A0A1V2I5G5_9ACTN</name>
<evidence type="ECO:0000313" key="4">
    <source>
        <dbReference type="Proteomes" id="UP000188929"/>
    </source>
</evidence>
<dbReference type="GO" id="GO:0005524">
    <property type="term" value="F:ATP binding"/>
    <property type="evidence" value="ECO:0007669"/>
    <property type="project" value="InterPro"/>
</dbReference>